<keyword evidence="2" id="KW-1133">Transmembrane helix</keyword>
<proteinExistence type="inferred from homology"/>
<dbReference type="PANTHER" id="PTHR36842:SF1">
    <property type="entry name" value="PROTEIN TOLB"/>
    <property type="match status" value="1"/>
</dbReference>
<dbReference type="AlphaFoldDB" id="A0AAN5AMY9"/>
<keyword evidence="2" id="KW-0472">Membrane</keyword>
<dbReference type="Gene3D" id="2.120.10.30">
    <property type="entry name" value="TolB, C-terminal domain"/>
    <property type="match status" value="2"/>
</dbReference>
<comment type="caution">
    <text evidence="3">The sequence shown here is derived from an EMBL/GenBank/DDBJ whole genome shotgun (WGS) entry which is preliminary data.</text>
</comment>
<feature type="transmembrane region" description="Helical" evidence="2">
    <location>
        <begin position="12"/>
        <end position="32"/>
    </location>
</feature>
<accession>A0AAN5AMY9</accession>
<dbReference type="InterPro" id="IPR011659">
    <property type="entry name" value="WD40"/>
</dbReference>
<dbReference type="GO" id="GO:0016788">
    <property type="term" value="F:hydrolase activity, acting on ester bonds"/>
    <property type="evidence" value="ECO:0007669"/>
    <property type="project" value="UniProtKB-ARBA"/>
</dbReference>
<dbReference type="Gene3D" id="3.40.50.1110">
    <property type="entry name" value="SGNH hydrolase"/>
    <property type="match status" value="1"/>
</dbReference>
<dbReference type="Proteomes" id="UP001310022">
    <property type="component" value="Unassembled WGS sequence"/>
</dbReference>
<dbReference type="RefSeq" id="WP_338240009.1">
    <property type="nucleotide sequence ID" value="NZ_BQKE01000009.1"/>
</dbReference>
<dbReference type="Pfam" id="PF07676">
    <property type="entry name" value="PD40"/>
    <property type="match status" value="4"/>
</dbReference>
<comment type="similarity">
    <text evidence="1">Belongs to the TolB family.</text>
</comment>
<sequence>MSNLKRKANALTNIVYVLLGGVFFNPFVIYAVTNSLLLSLGSCLGLIVVLVIGKLLFKTNALNVYVVNFAAIISVFLHAELVFNNNFIEYNIEDLYNIKEGYYFNKPYLNQRINDKEYSVDYITNSQGFRISRNSLSDKEVSKADWLFIGDSYTQGAQVEFEELYTSLLYRDNPDKIIVNAGISGFGIPQEYAYYKYEGHKLNASKVFLQLCNFNDFMQVEERNFGWTDYLMQHSNFIRYLLYDFKYANPAELPLGRWTEPFYPSRKENELFNIFYKESSKQKEADITNVRHYIELLNEECIRNNAELVILLIPTKEQVSDRFLAEVLQSYDIAEEDLDMERPNRLVSEIGKDLGIEVIDTYNSFKRQGPFPFFDYDEHLNRYGHQLLANAVNRRYLSTEVKMLSTSSVGDRYPTFSPDGSQILYQSFKDRNTEIFVGDSLMHNVSRLTFNDIDEIHPHYCQVNDKLVFTEGDQATLQTNVVMMNPDQSERIVITSSPTEFGAIPYFSPDGGKLTYPEWTVDEEGGFTNPQIVILDLKNEEKQYITTDAYESWRPVFSPDGSSVAYISKQVEEQFDVFLYDLEKEEVMKITETPYDEWDPSFSWDGKKVAYAGFYSDNWDLFVYSIEEGYSERITTTKGDEWDPAFHPDNKRIIYAGEYGLNNGIYIKTIEQGPKMPVARPR</sequence>
<name>A0AAN5AMY9_9BACT</name>
<dbReference type="SUPFAM" id="SSF82171">
    <property type="entry name" value="DPP6 N-terminal domain-like"/>
    <property type="match status" value="1"/>
</dbReference>
<keyword evidence="2" id="KW-0812">Transmembrane</keyword>
<dbReference type="SUPFAM" id="SSF52266">
    <property type="entry name" value="SGNH hydrolase"/>
    <property type="match status" value="1"/>
</dbReference>
<evidence type="ECO:0008006" key="5">
    <source>
        <dbReference type="Google" id="ProtNLM"/>
    </source>
</evidence>
<evidence type="ECO:0000313" key="3">
    <source>
        <dbReference type="EMBL" id="GJM64944.1"/>
    </source>
</evidence>
<protein>
    <recommendedName>
        <fullName evidence="5">SGNH hydrolase-type esterase domain-containing protein</fullName>
    </recommendedName>
</protein>
<evidence type="ECO:0000256" key="2">
    <source>
        <dbReference type="SAM" id="Phobius"/>
    </source>
</evidence>
<dbReference type="EMBL" id="BQKE01000009">
    <property type="protein sequence ID" value="GJM64944.1"/>
    <property type="molecule type" value="Genomic_DNA"/>
</dbReference>
<dbReference type="InterPro" id="IPR011042">
    <property type="entry name" value="6-blade_b-propeller_TolB-like"/>
</dbReference>
<evidence type="ECO:0000313" key="4">
    <source>
        <dbReference type="Proteomes" id="UP001310022"/>
    </source>
</evidence>
<dbReference type="PANTHER" id="PTHR36842">
    <property type="entry name" value="PROTEIN TOLB HOMOLOG"/>
    <property type="match status" value="1"/>
</dbReference>
<keyword evidence="4" id="KW-1185">Reference proteome</keyword>
<dbReference type="InterPro" id="IPR036514">
    <property type="entry name" value="SGNH_hydro_sf"/>
</dbReference>
<gene>
    <name evidence="3" type="ORF">PEDI_54960</name>
</gene>
<feature type="transmembrane region" description="Helical" evidence="2">
    <location>
        <begin position="38"/>
        <end position="57"/>
    </location>
</feature>
<reference evidence="3 4" key="1">
    <citation type="submission" date="2021-12" db="EMBL/GenBank/DDBJ databases">
        <title>Genome sequencing of bacteria with rrn-lacking chromosome and rrn-plasmid.</title>
        <authorList>
            <person name="Anda M."/>
            <person name="Iwasaki W."/>
        </authorList>
    </citation>
    <scope>NUCLEOTIDE SEQUENCE [LARGE SCALE GENOMIC DNA]</scope>
    <source>
        <strain evidence="3 4">NBRC 15940</strain>
    </source>
</reference>
<feature type="transmembrane region" description="Helical" evidence="2">
    <location>
        <begin position="64"/>
        <end position="83"/>
    </location>
</feature>
<evidence type="ECO:0000256" key="1">
    <source>
        <dbReference type="ARBA" id="ARBA00009820"/>
    </source>
</evidence>
<organism evidence="3 4">
    <name type="scientific">Persicobacter diffluens</name>
    <dbReference type="NCBI Taxonomy" id="981"/>
    <lineage>
        <taxon>Bacteria</taxon>
        <taxon>Pseudomonadati</taxon>
        <taxon>Bacteroidota</taxon>
        <taxon>Cytophagia</taxon>
        <taxon>Cytophagales</taxon>
        <taxon>Persicobacteraceae</taxon>
        <taxon>Persicobacter</taxon>
    </lineage>
</organism>